<evidence type="ECO:0000256" key="3">
    <source>
        <dbReference type="ARBA" id="ARBA00022692"/>
    </source>
</evidence>
<evidence type="ECO:0000256" key="6">
    <source>
        <dbReference type="SAM" id="Phobius"/>
    </source>
</evidence>
<dbReference type="InterPro" id="IPR003740">
    <property type="entry name" value="YitT"/>
</dbReference>
<dbReference type="Pfam" id="PF02588">
    <property type="entry name" value="YitT_membrane"/>
    <property type="match status" value="1"/>
</dbReference>
<keyword evidence="8" id="KW-1185">Reference proteome</keyword>
<gene>
    <name evidence="7" type="ORF">GOB84_04150</name>
</gene>
<evidence type="ECO:0000313" key="7">
    <source>
        <dbReference type="EMBL" id="NHO31763.1"/>
    </source>
</evidence>
<dbReference type="InterPro" id="IPR051461">
    <property type="entry name" value="UPF0750_membrane"/>
</dbReference>
<protein>
    <submittedName>
        <fullName evidence="7">YitT family protein</fullName>
    </submittedName>
</protein>
<feature type="transmembrane region" description="Helical" evidence="6">
    <location>
        <begin position="51"/>
        <end position="82"/>
    </location>
</feature>
<keyword evidence="4 6" id="KW-1133">Transmembrane helix</keyword>
<sequence length="211" mass="22329">MIRKTKDSPLSVRIPHRHTLPEDIYAFLIGCSMIVVGLACLHKAGLVTGGVAGIALLVSYLVPVTPGTLFSLINIPFLIFAFRAMGHSFALKTTIASVSITLLALIIPDVIGISYIDPVFAAVFGGTIIGMGILSLARHQAGVGGTGVVTLWLQKTRGINAGRTQLAIDTVILLTALVALPWRQVLISAISAAALSGVMIVFHRPERYLGH</sequence>
<evidence type="ECO:0000313" key="8">
    <source>
        <dbReference type="Proteomes" id="UP000615326"/>
    </source>
</evidence>
<keyword evidence="2" id="KW-1003">Cell membrane</keyword>
<reference evidence="7 8" key="1">
    <citation type="journal article" date="2020" name="Int. J. Syst. Evol. Microbiol.">
        <title>Novel acetic acid bacteria from cider fermentations: Acetobacter conturbans sp. nov. and Acetobacter fallax sp. nov.</title>
        <authorList>
            <person name="Sombolestani A.S."/>
            <person name="Cleenwerck I."/>
            <person name="Cnockaert M."/>
            <person name="Borremans W."/>
            <person name="Wieme A.D."/>
            <person name="De Vuyst L."/>
            <person name="Vandamme P."/>
        </authorList>
    </citation>
    <scope>NUCLEOTIDE SEQUENCE [LARGE SCALE GENOMIC DNA]</scope>
    <source>
        <strain evidence="7 8">LMG 1637</strain>
    </source>
</reference>
<evidence type="ECO:0000256" key="5">
    <source>
        <dbReference type="ARBA" id="ARBA00023136"/>
    </source>
</evidence>
<feature type="transmembrane region" description="Helical" evidence="6">
    <location>
        <begin position="89"/>
        <end position="107"/>
    </location>
</feature>
<dbReference type="RefSeq" id="WP_173576359.1">
    <property type="nucleotide sequence ID" value="NZ_WOSW01000004.1"/>
</dbReference>
<keyword evidence="3 6" id="KW-0812">Transmembrane</keyword>
<proteinExistence type="predicted"/>
<feature type="transmembrane region" description="Helical" evidence="6">
    <location>
        <begin position="24"/>
        <end position="45"/>
    </location>
</feature>
<evidence type="ECO:0000256" key="1">
    <source>
        <dbReference type="ARBA" id="ARBA00004651"/>
    </source>
</evidence>
<feature type="transmembrane region" description="Helical" evidence="6">
    <location>
        <begin position="119"/>
        <end position="137"/>
    </location>
</feature>
<feature type="transmembrane region" description="Helical" evidence="6">
    <location>
        <begin position="158"/>
        <end position="179"/>
    </location>
</feature>
<comment type="caution">
    <text evidence="7">The sequence shown here is derived from an EMBL/GenBank/DDBJ whole genome shotgun (WGS) entry which is preliminary data.</text>
</comment>
<accession>A0ABX0K7J1</accession>
<dbReference type="PANTHER" id="PTHR33545">
    <property type="entry name" value="UPF0750 MEMBRANE PROTEIN YITT-RELATED"/>
    <property type="match status" value="1"/>
</dbReference>
<dbReference type="Proteomes" id="UP000615326">
    <property type="component" value="Unassembled WGS sequence"/>
</dbReference>
<evidence type="ECO:0000256" key="2">
    <source>
        <dbReference type="ARBA" id="ARBA00022475"/>
    </source>
</evidence>
<comment type="subcellular location">
    <subcellularLocation>
        <location evidence="1">Cell membrane</location>
        <topology evidence="1">Multi-pass membrane protein</topology>
    </subcellularLocation>
</comment>
<dbReference type="EMBL" id="WOSW01000004">
    <property type="protein sequence ID" value="NHO31763.1"/>
    <property type="molecule type" value="Genomic_DNA"/>
</dbReference>
<name>A0ABX0K7J1_9PROT</name>
<evidence type="ECO:0000256" key="4">
    <source>
        <dbReference type="ARBA" id="ARBA00022989"/>
    </source>
</evidence>
<dbReference type="PANTHER" id="PTHR33545:SF5">
    <property type="entry name" value="UPF0750 MEMBRANE PROTEIN YITT"/>
    <property type="match status" value="1"/>
</dbReference>
<keyword evidence="5 6" id="KW-0472">Membrane</keyword>
<feature type="transmembrane region" description="Helical" evidence="6">
    <location>
        <begin position="185"/>
        <end position="202"/>
    </location>
</feature>
<organism evidence="7 8">
    <name type="scientific">Acetobacter fallax</name>
    <dbReference type="NCBI Taxonomy" id="1737473"/>
    <lineage>
        <taxon>Bacteria</taxon>
        <taxon>Pseudomonadati</taxon>
        <taxon>Pseudomonadota</taxon>
        <taxon>Alphaproteobacteria</taxon>
        <taxon>Acetobacterales</taxon>
        <taxon>Acetobacteraceae</taxon>
        <taxon>Acetobacter</taxon>
    </lineage>
</organism>